<evidence type="ECO:0000256" key="1">
    <source>
        <dbReference type="SAM" id="SignalP"/>
    </source>
</evidence>
<dbReference type="KEGG" id="tbi:Tbis_2988"/>
<sequence>MPAVKNIIAGLAFGTFVAGGALALGATAASAADLEDNGLLPTNGTVLPIVIQPEDDHHHHVRDHRNFFDRDHNNWWHNKNWWNQNAWKDSYNDTSGFGIVAKDVAIGFQDKTNRDDHWFNNFWFNDNNWWNHNNNWWNDRHAHDHIEE</sequence>
<keyword evidence="1" id="KW-0732">Signal</keyword>
<protein>
    <recommendedName>
        <fullName evidence="4">Secreted protein</fullName>
    </recommendedName>
</protein>
<accession>D6Y7H5</accession>
<dbReference type="AlphaFoldDB" id="D6Y7H5"/>
<dbReference type="RefSeq" id="WP_013133219.1">
    <property type="nucleotide sequence ID" value="NC_014165.1"/>
</dbReference>
<name>D6Y7H5_THEBD</name>
<gene>
    <name evidence="2" type="ordered locus">Tbis_2988</name>
</gene>
<dbReference type="Proteomes" id="UP000006640">
    <property type="component" value="Chromosome"/>
</dbReference>
<feature type="signal peptide" evidence="1">
    <location>
        <begin position="1"/>
        <end position="31"/>
    </location>
</feature>
<evidence type="ECO:0000313" key="3">
    <source>
        <dbReference type="Proteomes" id="UP000006640"/>
    </source>
</evidence>
<feature type="chain" id="PRO_5003090942" description="Secreted protein" evidence="1">
    <location>
        <begin position="32"/>
        <end position="148"/>
    </location>
</feature>
<keyword evidence="3" id="KW-1185">Reference proteome</keyword>
<proteinExistence type="predicted"/>
<evidence type="ECO:0008006" key="4">
    <source>
        <dbReference type="Google" id="ProtNLM"/>
    </source>
</evidence>
<evidence type="ECO:0000313" key="2">
    <source>
        <dbReference type="EMBL" id="ADG89686.1"/>
    </source>
</evidence>
<reference evidence="2 3" key="1">
    <citation type="submission" date="2010-01" db="EMBL/GenBank/DDBJ databases">
        <title>The complete genome of Thermobispora bispora DSM 43833.</title>
        <authorList>
            <consortium name="US DOE Joint Genome Institute (JGI-PGF)"/>
            <person name="Lucas S."/>
            <person name="Copeland A."/>
            <person name="Lapidus A."/>
            <person name="Glavina del Rio T."/>
            <person name="Dalin E."/>
            <person name="Tice H."/>
            <person name="Bruce D."/>
            <person name="Goodwin L."/>
            <person name="Pitluck S."/>
            <person name="Kyrpides N."/>
            <person name="Mavromatis K."/>
            <person name="Ivanova N."/>
            <person name="Mikhailova N."/>
            <person name="Chertkov O."/>
            <person name="Brettin T."/>
            <person name="Detter J.C."/>
            <person name="Han C."/>
            <person name="Larimer F."/>
            <person name="Land M."/>
            <person name="Hauser L."/>
            <person name="Markowitz V."/>
            <person name="Cheng J.-F."/>
            <person name="Hugenholtz P."/>
            <person name="Woyke T."/>
            <person name="Wu D."/>
            <person name="Jando M."/>
            <person name="Schneider S."/>
            <person name="Klenk H.-P."/>
            <person name="Eisen J.A."/>
        </authorList>
    </citation>
    <scope>NUCLEOTIDE SEQUENCE [LARGE SCALE GENOMIC DNA]</scope>
    <source>
        <strain evidence="3">ATCC 19993 / DSM 43833 / CBS 139.67 / JCM 10125 / KCTC 9307 / NBRC 14880 / R51</strain>
    </source>
</reference>
<dbReference type="HOGENOM" id="CLU_1757942_0_0_11"/>
<organism evidence="2 3">
    <name type="scientific">Thermobispora bispora (strain ATCC 19993 / DSM 43833 / CBS 139.67 / JCM 10125 / KCTC 9307 / NBRC 14880 / R51)</name>
    <dbReference type="NCBI Taxonomy" id="469371"/>
    <lineage>
        <taxon>Bacteria</taxon>
        <taxon>Bacillati</taxon>
        <taxon>Actinomycetota</taxon>
        <taxon>Actinomycetes</taxon>
        <taxon>Streptosporangiales</taxon>
        <taxon>Streptosporangiaceae</taxon>
        <taxon>Thermobispora</taxon>
    </lineage>
</organism>
<dbReference type="EMBL" id="CP001874">
    <property type="protein sequence ID" value="ADG89686.1"/>
    <property type="molecule type" value="Genomic_DNA"/>
</dbReference>